<sequence length="139" mass="16005">MKSTISKVAYLRGLMDGLEINKDTKEGRIILEMINILDSLAEEVNDIKESQSILQEYVETIDADLLSLQENIYDEDCEEEDFLEDFIGVECPNCNETIYIDKDALKDMTKIFCPSCHENISLEDFCSCDYIKHENTNND</sequence>
<dbReference type="AlphaFoldDB" id="A0A6M0RAR8"/>
<protein>
    <recommendedName>
        <fullName evidence="3">Zinc ribbon domain-containing protein</fullName>
    </recommendedName>
</protein>
<proteinExistence type="predicted"/>
<dbReference type="InterPro" id="IPR054688">
    <property type="entry name" value="CD1247_N"/>
</dbReference>
<evidence type="ECO:0000313" key="2">
    <source>
        <dbReference type="Proteomes" id="UP000473885"/>
    </source>
</evidence>
<name>A0A6M0RAR8_9CLOT</name>
<dbReference type="Proteomes" id="UP000473885">
    <property type="component" value="Unassembled WGS sequence"/>
</dbReference>
<reference evidence="1 2" key="1">
    <citation type="submission" date="2019-04" db="EMBL/GenBank/DDBJ databases">
        <title>Genome sequencing of Clostridium botulinum Groups I-IV and Clostridium butyricum.</title>
        <authorList>
            <person name="Brunt J."/>
            <person name="Van Vliet A.H.M."/>
            <person name="Stringer S.C."/>
            <person name="Carter A.T."/>
            <person name="Peck M.W."/>
        </authorList>
    </citation>
    <scope>NUCLEOTIDE SEQUENCE [LARGE SCALE GENOMIC DNA]</scope>
    <source>
        <strain evidence="1 2">IFR 18/094</strain>
    </source>
</reference>
<keyword evidence="2" id="KW-1185">Reference proteome</keyword>
<dbReference type="NCBIfam" id="NF045650">
    <property type="entry name" value="CD1247_Nterm"/>
    <property type="match status" value="1"/>
</dbReference>
<evidence type="ECO:0008006" key="3">
    <source>
        <dbReference type="Google" id="ProtNLM"/>
    </source>
</evidence>
<organism evidence="1 2">
    <name type="scientific">Clostridium niameyense</name>
    <dbReference type="NCBI Taxonomy" id="1622073"/>
    <lineage>
        <taxon>Bacteria</taxon>
        <taxon>Bacillati</taxon>
        <taxon>Bacillota</taxon>
        <taxon>Clostridia</taxon>
        <taxon>Eubacteriales</taxon>
        <taxon>Clostridiaceae</taxon>
        <taxon>Clostridium</taxon>
    </lineage>
</organism>
<dbReference type="RefSeq" id="WP_163248586.1">
    <property type="nucleotide sequence ID" value="NZ_SXDP01000002.1"/>
</dbReference>
<evidence type="ECO:0000313" key="1">
    <source>
        <dbReference type="EMBL" id="NEZ46318.1"/>
    </source>
</evidence>
<accession>A0A6M0RAR8</accession>
<dbReference type="EMBL" id="SXDP01000002">
    <property type="protein sequence ID" value="NEZ46318.1"/>
    <property type="molecule type" value="Genomic_DNA"/>
</dbReference>
<comment type="caution">
    <text evidence="1">The sequence shown here is derived from an EMBL/GenBank/DDBJ whole genome shotgun (WGS) entry which is preliminary data.</text>
</comment>
<gene>
    <name evidence="1" type="ORF">FDF74_03715</name>
</gene>